<sequence length="275" mass="30582">MKRYSILGEEKNSRGRRRSKKCEPRFLCLSDPETAECFEGVQPNLAKLKRYGEASMDQWSSSGTCFAVESAPASFSRLVQLSSLPDLPILHDQKEKTEDLGEERLIEYSSDADDMPLSPCADDLFFKLDGEITESGFDLNEGAEEDYEVPACEPSEDSRYDTLISAPGILAEKLYIAYTKRAKRYDIRQMKNAFWDVLTDGEPSVQMRGAKAFAGMYATALPKLSRTNQENISLPVAFVATLMLSSEKHLELTRIENTSDFSVSQAPEPTGGGAI</sequence>
<keyword evidence="6" id="KW-0963">Cytoplasm</keyword>
<evidence type="ECO:0000313" key="12">
    <source>
        <dbReference type="Proteomes" id="UP000694867"/>
    </source>
</evidence>
<evidence type="ECO:0000313" key="13">
    <source>
        <dbReference type="RefSeq" id="XP_003746665.1"/>
    </source>
</evidence>
<evidence type="ECO:0000256" key="9">
    <source>
        <dbReference type="ARBA" id="ARBA00023067"/>
    </source>
</evidence>
<comment type="subcellular location">
    <subcellularLocation>
        <location evidence="1">Chromosome</location>
    </subcellularLocation>
    <subcellularLocation>
        <location evidence="2">Cytoplasm</location>
    </subcellularLocation>
</comment>
<comment type="similarity">
    <text evidence="3">Belongs to the CND2 (condensin subunit 2) family.</text>
</comment>
<accession>A0AAJ6VZL0</accession>
<gene>
    <name evidence="13" type="primary">LOC100899088</name>
</gene>
<protein>
    <recommendedName>
        <fullName evidence="4">Condensin complex subunit 2</fullName>
    </recommendedName>
</protein>
<evidence type="ECO:0000256" key="5">
    <source>
        <dbReference type="ARBA" id="ARBA00022454"/>
    </source>
</evidence>
<keyword evidence="7" id="KW-0132">Cell division</keyword>
<dbReference type="GeneID" id="100899088"/>
<proteinExistence type="inferred from homology"/>
<keyword evidence="12" id="KW-1185">Reference proteome</keyword>
<evidence type="ECO:0000256" key="2">
    <source>
        <dbReference type="ARBA" id="ARBA00004496"/>
    </source>
</evidence>
<evidence type="ECO:0000256" key="6">
    <source>
        <dbReference type="ARBA" id="ARBA00022490"/>
    </source>
</evidence>
<dbReference type="PANTHER" id="PTHR13108">
    <property type="entry name" value="CONDENSIN COMPLEX SUBUNIT 2"/>
    <property type="match status" value="1"/>
</dbReference>
<organism evidence="12 13">
    <name type="scientific">Galendromus occidentalis</name>
    <name type="common">western predatory mite</name>
    <dbReference type="NCBI Taxonomy" id="34638"/>
    <lineage>
        <taxon>Eukaryota</taxon>
        <taxon>Metazoa</taxon>
        <taxon>Ecdysozoa</taxon>
        <taxon>Arthropoda</taxon>
        <taxon>Chelicerata</taxon>
        <taxon>Arachnida</taxon>
        <taxon>Acari</taxon>
        <taxon>Parasitiformes</taxon>
        <taxon>Mesostigmata</taxon>
        <taxon>Gamasina</taxon>
        <taxon>Phytoseioidea</taxon>
        <taxon>Phytoseiidae</taxon>
        <taxon>Typhlodrominae</taxon>
        <taxon>Galendromus</taxon>
    </lineage>
</organism>
<dbReference type="RefSeq" id="XP_003746665.1">
    <property type="nucleotide sequence ID" value="XM_003746617.2"/>
</dbReference>
<dbReference type="GO" id="GO:0003682">
    <property type="term" value="F:chromatin binding"/>
    <property type="evidence" value="ECO:0007669"/>
    <property type="project" value="TreeGrafter"/>
</dbReference>
<keyword evidence="8" id="KW-0498">Mitosis</keyword>
<dbReference type="GO" id="GO:0000796">
    <property type="term" value="C:condensin complex"/>
    <property type="evidence" value="ECO:0007669"/>
    <property type="project" value="InterPro"/>
</dbReference>
<keyword evidence="9" id="KW-0226">DNA condensation</keyword>
<dbReference type="GO" id="GO:0005737">
    <property type="term" value="C:cytoplasm"/>
    <property type="evidence" value="ECO:0007669"/>
    <property type="project" value="UniProtKB-SubCell"/>
</dbReference>
<evidence type="ECO:0000256" key="1">
    <source>
        <dbReference type="ARBA" id="ARBA00004286"/>
    </source>
</evidence>
<evidence type="ECO:0000256" key="10">
    <source>
        <dbReference type="ARBA" id="ARBA00023306"/>
    </source>
</evidence>
<dbReference type="Proteomes" id="UP000694867">
    <property type="component" value="Unplaced"/>
</dbReference>
<dbReference type="AlphaFoldDB" id="A0AAJ6VZL0"/>
<reference evidence="13" key="1">
    <citation type="submission" date="2025-08" db="UniProtKB">
        <authorList>
            <consortium name="RefSeq"/>
        </authorList>
    </citation>
    <scope>IDENTIFICATION</scope>
</reference>
<evidence type="ECO:0000256" key="8">
    <source>
        <dbReference type="ARBA" id="ARBA00022776"/>
    </source>
</evidence>
<name>A0AAJ6VZL0_9ACAR</name>
<evidence type="ECO:0000256" key="4">
    <source>
        <dbReference type="ARBA" id="ARBA00016065"/>
    </source>
</evidence>
<feature type="region of interest" description="Disordered" evidence="11">
    <location>
        <begin position="1"/>
        <end position="21"/>
    </location>
</feature>
<dbReference type="InterPro" id="IPR022816">
    <property type="entry name" value="Condensin_barren_su2"/>
</dbReference>
<dbReference type="GO" id="GO:0051301">
    <property type="term" value="P:cell division"/>
    <property type="evidence" value="ECO:0007669"/>
    <property type="project" value="UniProtKB-KW"/>
</dbReference>
<evidence type="ECO:0000256" key="7">
    <source>
        <dbReference type="ARBA" id="ARBA00022618"/>
    </source>
</evidence>
<keyword evidence="10" id="KW-0131">Cell cycle</keyword>
<dbReference type="GO" id="GO:0007076">
    <property type="term" value="P:mitotic chromosome condensation"/>
    <property type="evidence" value="ECO:0007669"/>
    <property type="project" value="InterPro"/>
</dbReference>
<dbReference type="PANTHER" id="PTHR13108:SF9">
    <property type="entry name" value="CONDENSIN COMPLEX SUBUNIT 2"/>
    <property type="match status" value="1"/>
</dbReference>
<evidence type="ECO:0000256" key="3">
    <source>
        <dbReference type="ARBA" id="ARBA00009471"/>
    </source>
</evidence>
<dbReference type="Pfam" id="PF05786">
    <property type="entry name" value="Cnd2"/>
    <property type="match status" value="1"/>
</dbReference>
<evidence type="ECO:0000256" key="11">
    <source>
        <dbReference type="SAM" id="MobiDB-lite"/>
    </source>
</evidence>
<keyword evidence="5" id="KW-0158">Chromosome</keyword>
<dbReference type="KEGG" id="goe:100899088"/>